<dbReference type="KEGG" id="nsh:GXM_09359"/>
<sequence>MIFSEYKNITINDCLWASLRDYWDEKLILPCKILIAPLSFMGKLVNQ</sequence>
<dbReference type="EMBL" id="CP045227">
    <property type="protein sequence ID" value="QFS51865.1"/>
    <property type="molecule type" value="Genomic_DNA"/>
</dbReference>
<keyword evidence="2" id="KW-1185">Reference proteome</keyword>
<gene>
    <name evidence="1" type="ORF">GXM_09359</name>
</gene>
<organism evidence="1 2">
    <name type="scientific">Nostoc sphaeroides CCNUC1</name>
    <dbReference type="NCBI Taxonomy" id="2653204"/>
    <lineage>
        <taxon>Bacteria</taxon>
        <taxon>Bacillati</taxon>
        <taxon>Cyanobacteriota</taxon>
        <taxon>Cyanophyceae</taxon>
        <taxon>Nostocales</taxon>
        <taxon>Nostocaceae</taxon>
        <taxon>Nostoc</taxon>
    </lineage>
</organism>
<protein>
    <submittedName>
        <fullName evidence="1">Uncharacterized protein</fullName>
    </submittedName>
</protein>
<reference evidence="1 2" key="1">
    <citation type="submission" date="2019-10" db="EMBL/GenBank/DDBJ databases">
        <title>Genomic and transcriptomic insights into the perfect genentic adaptation of a filamentous nitrogen-fixing cyanobacterium to rice fields.</title>
        <authorList>
            <person name="Chen Z."/>
        </authorList>
    </citation>
    <scope>NUCLEOTIDE SEQUENCE [LARGE SCALE GENOMIC DNA]</scope>
    <source>
        <strain evidence="1">CCNUC1</strain>
    </source>
</reference>
<name>A0A5P8WGF0_9NOSO</name>
<proteinExistence type="predicted"/>
<accession>A0A5P8WGF0</accession>
<evidence type="ECO:0000313" key="2">
    <source>
        <dbReference type="Proteomes" id="UP000326678"/>
    </source>
</evidence>
<dbReference type="Proteomes" id="UP000326678">
    <property type="component" value="Chromosome Gxm2"/>
</dbReference>
<evidence type="ECO:0000313" key="1">
    <source>
        <dbReference type="EMBL" id="QFS51865.1"/>
    </source>
</evidence>
<dbReference type="AlphaFoldDB" id="A0A5P8WGF0"/>